<protein>
    <recommendedName>
        <fullName evidence="3">DUF3800 domain-containing protein</fullName>
    </recommendedName>
</protein>
<name>A0ABR5MIC1_9BACI</name>
<dbReference type="InterPro" id="IPR024524">
    <property type="entry name" value="DUF3800"/>
</dbReference>
<accession>A0ABR5MIC1</accession>
<dbReference type="Proteomes" id="UP000037854">
    <property type="component" value="Unassembled WGS sequence"/>
</dbReference>
<gene>
    <name evidence="1" type="ORF">AFL42_10795</name>
</gene>
<sequence length="253" mass="29299">MSLYGFYTDESGNNGFNDLRNQPVLCYAGILVPLEKQIYLHNEVQKISDNLKKDIKLKVHGIPEKQIRNIPFFKDFEIHGKAFIDGEDFYYNLGDSDRFKVVEDLLTLIQDSDIKVIASITDKATYQTNTGISDHNKMHINGYTELVNLINTELETNDDFAFIICDDGKPAEISNFYNALKNPSNKRVYPDLQIKKSHDANCNLIQLADLINFISSVYFRQAYGHPPRKRHQAKIVDFYTQFIQSKLKFHEYK</sequence>
<dbReference type="EMBL" id="LGTK01000035">
    <property type="protein sequence ID" value="KPH74229.1"/>
    <property type="molecule type" value="Genomic_DNA"/>
</dbReference>
<dbReference type="Pfam" id="PF12686">
    <property type="entry name" value="DUF3800"/>
    <property type="match status" value="1"/>
</dbReference>
<comment type="caution">
    <text evidence="1">The sequence shown here is derived from an EMBL/GenBank/DDBJ whole genome shotgun (WGS) entry which is preliminary data.</text>
</comment>
<keyword evidence="2" id="KW-1185">Reference proteome</keyword>
<evidence type="ECO:0000313" key="2">
    <source>
        <dbReference type="Proteomes" id="UP000037854"/>
    </source>
</evidence>
<evidence type="ECO:0000313" key="1">
    <source>
        <dbReference type="EMBL" id="KPH74229.1"/>
    </source>
</evidence>
<organism evidence="1 2">
    <name type="scientific">Oceanobacillus caeni</name>
    <dbReference type="NCBI Taxonomy" id="405946"/>
    <lineage>
        <taxon>Bacteria</taxon>
        <taxon>Bacillati</taxon>
        <taxon>Bacillota</taxon>
        <taxon>Bacilli</taxon>
        <taxon>Bacillales</taxon>
        <taxon>Bacillaceae</taxon>
        <taxon>Oceanobacillus</taxon>
    </lineage>
</organism>
<dbReference type="RefSeq" id="WP_060668645.1">
    <property type="nucleotide sequence ID" value="NZ_JARTGE010000137.1"/>
</dbReference>
<evidence type="ECO:0008006" key="3">
    <source>
        <dbReference type="Google" id="ProtNLM"/>
    </source>
</evidence>
<proteinExistence type="predicted"/>
<reference evidence="1 2" key="1">
    <citation type="submission" date="2015-07" db="EMBL/GenBank/DDBJ databases">
        <title>High-quality draft genome sequence of Oceanobacillus caeni HM6, a bacillus isolated from a human feces.</title>
        <authorList>
            <person name="Kumar J."/>
            <person name="Verma M.K."/>
            <person name="Pandey R."/>
            <person name="Bhambi M."/>
            <person name="Chauhan N."/>
        </authorList>
    </citation>
    <scope>NUCLEOTIDE SEQUENCE [LARGE SCALE GENOMIC DNA]</scope>
    <source>
        <strain evidence="1 2">HM6</strain>
    </source>
</reference>